<dbReference type="InterPro" id="IPR004516">
    <property type="entry name" value="HisRS/HisZ"/>
</dbReference>
<dbReference type="EMBL" id="JBHSEF010000022">
    <property type="protein sequence ID" value="MFC4355157.1"/>
    <property type="molecule type" value="Genomic_DNA"/>
</dbReference>
<keyword evidence="10" id="KW-0328">Glycosyltransferase</keyword>
<evidence type="ECO:0000313" key="10">
    <source>
        <dbReference type="EMBL" id="MFC4355157.1"/>
    </source>
</evidence>
<dbReference type="Proteomes" id="UP001595733">
    <property type="component" value="Unassembled WGS sequence"/>
</dbReference>
<gene>
    <name evidence="8" type="primary">hisZ</name>
    <name evidence="10" type="ORF">ACFO0S_08875</name>
</gene>
<dbReference type="InterPro" id="IPR004517">
    <property type="entry name" value="HisZ"/>
</dbReference>
<dbReference type="RefSeq" id="WP_378141523.1">
    <property type="nucleotide sequence ID" value="NZ_JBHSEF010000022.1"/>
</dbReference>
<comment type="subcellular location">
    <subcellularLocation>
        <location evidence="1 8">Cytoplasm</location>
    </subcellularLocation>
</comment>
<dbReference type="PIRSF" id="PIRSF001549">
    <property type="entry name" value="His-tRNA_synth"/>
    <property type="match status" value="1"/>
</dbReference>
<keyword evidence="8" id="KW-0028">Amino-acid biosynthesis</keyword>
<keyword evidence="10" id="KW-0808">Transferase</keyword>
<dbReference type="InterPro" id="IPR006195">
    <property type="entry name" value="aa-tRNA-synth_II"/>
</dbReference>
<evidence type="ECO:0000313" key="11">
    <source>
        <dbReference type="Proteomes" id="UP001595733"/>
    </source>
</evidence>
<dbReference type="HAMAP" id="MF_00125">
    <property type="entry name" value="HisZ"/>
    <property type="match status" value="1"/>
</dbReference>
<dbReference type="Gene3D" id="3.30.930.10">
    <property type="entry name" value="Bira Bifunctional Protein, Domain 2"/>
    <property type="match status" value="1"/>
</dbReference>
<dbReference type="SUPFAM" id="SSF55681">
    <property type="entry name" value="Class II aaRS and biotin synthetases"/>
    <property type="match status" value="1"/>
</dbReference>
<evidence type="ECO:0000259" key="9">
    <source>
        <dbReference type="PROSITE" id="PS50862"/>
    </source>
</evidence>
<dbReference type="InterPro" id="IPR045864">
    <property type="entry name" value="aa-tRNA-synth_II/BPL/LPL"/>
</dbReference>
<protein>
    <recommendedName>
        <fullName evidence="5 8">ATP phosphoribosyltransferase regulatory subunit</fullName>
    </recommendedName>
</protein>
<name>A0ABV8UV11_9BACL</name>
<evidence type="ECO:0000256" key="1">
    <source>
        <dbReference type="ARBA" id="ARBA00004496"/>
    </source>
</evidence>
<comment type="pathway">
    <text evidence="2 8">Amino-acid biosynthesis; L-histidine biosynthesis; L-histidine from 5-phospho-alpha-D-ribose 1-diphosphate: step 1/9.</text>
</comment>
<dbReference type="Pfam" id="PF13393">
    <property type="entry name" value="tRNA-synt_His"/>
    <property type="match status" value="1"/>
</dbReference>
<proteinExistence type="inferred from homology"/>
<dbReference type="PROSITE" id="PS50862">
    <property type="entry name" value="AA_TRNA_LIGASE_II"/>
    <property type="match status" value="1"/>
</dbReference>
<evidence type="ECO:0000256" key="6">
    <source>
        <dbReference type="ARBA" id="ARBA00022490"/>
    </source>
</evidence>
<comment type="subunit">
    <text evidence="4 8">Heteromultimer composed of HisG and HisZ subunits.</text>
</comment>
<evidence type="ECO:0000256" key="3">
    <source>
        <dbReference type="ARBA" id="ARBA00005539"/>
    </source>
</evidence>
<keyword evidence="8" id="KW-0368">Histidine biosynthesis</keyword>
<organism evidence="10 11">
    <name type="scientific">Chryseomicrobium palamuruense</name>
    <dbReference type="NCBI Taxonomy" id="682973"/>
    <lineage>
        <taxon>Bacteria</taxon>
        <taxon>Bacillati</taxon>
        <taxon>Bacillota</taxon>
        <taxon>Bacilli</taxon>
        <taxon>Bacillales</taxon>
        <taxon>Caryophanaceae</taxon>
        <taxon>Chryseomicrobium</taxon>
    </lineage>
</organism>
<evidence type="ECO:0000256" key="4">
    <source>
        <dbReference type="ARBA" id="ARBA00011496"/>
    </source>
</evidence>
<reference evidence="11" key="1">
    <citation type="journal article" date="2019" name="Int. J. Syst. Evol. Microbiol.">
        <title>The Global Catalogue of Microorganisms (GCM) 10K type strain sequencing project: providing services to taxonomists for standard genome sequencing and annotation.</title>
        <authorList>
            <consortium name="The Broad Institute Genomics Platform"/>
            <consortium name="The Broad Institute Genome Sequencing Center for Infectious Disease"/>
            <person name="Wu L."/>
            <person name="Ma J."/>
        </authorList>
    </citation>
    <scope>NUCLEOTIDE SEQUENCE [LARGE SCALE GENOMIC DNA]</scope>
    <source>
        <strain evidence="11">CCUG 50353</strain>
    </source>
</reference>
<comment type="function">
    <text evidence="7 8">Required for the first step of histidine biosynthesis. May allow the feedback regulation of ATP phosphoribosyltransferase activity by histidine.</text>
</comment>
<feature type="domain" description="Aminoacyl-transfer RNA synthetases class-II family profile" evidence="9">
    <location>
        <begin position="27"/>
        <end position="317"/>
    </location>
</feature>
<accession>A0ABV8UV11</accession>
<dbReference type="GO" id="GO:0016757">
    <property type="term" value="F:glycosyltransferase activity"/>
    <property type="evidence" value="ECO:0007669"/>
    <property type="project" value="UniProtKB-KW"/>
</dbReference>
<dbReference type="PANTHER" id="PTHR43707">
    <property type="entry name" value="HISTIDYL-TRNA SYNTHETASE"/>
    <property type="match status" value="1"/>
</dbReference>
<dbReference type="InterPro" id="IPR041715">
    <property type="entry name" value="HisRS-like_core"/>
</dbReference>
<comment type="caution">
    <text evidence="10">The sequence shown here is derived from an EMBL/GenBank/DDBJ whole genome shotgun (WGS) entry which is preliminary data.</text>
</comment>
<keyword evidence="6 8" id="KW-0963">Cytoplasm</keyword>
<sequence>MTTIQKFEKPLGMRDTLPRQFTHQQHIRSKAMQYVEQYGYDFIQTPSLEYFETIGKLSSLDESSLFKLVDNQGEMLVLRPDLTAPIARVAASKLLKEKNPLRLAYSSTVFRAQQQEGGRPAEFEQFGLELLGDTSEMADAEVISIASGLLRKLELSGFRITIGHSAFIDHVIQTLISDEVEQSRVRTALLERNFVGIDAWAKESPKADKFMSFFTKAIQGNKVQDLITAFPELDNDVSERFVALILTLEQMEELQGIVQIDPLLVSHIHYYSGMVFEVYGEGTGFPLGSGGRYDGLIKEFGADVGATGFSLRLDRLLEVVGLQEPSITSHLLYTDKASYLKALQMATDFRSEGQRVTLQMKSTVNVHQEFEENFDYVTDLTGGER</sequence>
<comment type="similarity">
    <text evidence="3 8">Belongs to the class-II aminoacyl-tRNA synthetase family. HisZ subfamily.</text>
</comment>
<keyword evidence="11" id="KW-1185">Reference proteome</keyword>
<evidence type="ECO:0000256" key="5">
    <source>
        <dbReference type="ARBA" id="ARBA00020397"/>
    </source>
</evidence>
<evidence type="ECO:0000256" key="2">
    <source>
        <dbReference type="ARBA" id="ARBA00004667"/>
    </source>
</evidence>
<evidence type="ECO:0000256" key="8">
    <source>
        <dbReference type="HAMAP-Rule" id="MF_00125"/>
    </source>
</evidence>
<dbReference type="PANTHER" id="PTHR43707:SF1">
    <property type="entry name" value="HISTIDINE--TRNA LIGASE, MITOCHONDRIAL-RELATED"/>
    <property type="match status" value="1"/>
</dbReference>
<dbReference type="CDD" id="cd00773">
    <property type="entry name" value="HisRS-like_core"/>
    <property type="match status" value="1"/>
</dbReference>
<evidence type="ECO:0000256" key="7">
    <source>
        <dbReference type="ARBA" id="ARBA00025246"/>
    </source>
</evidence>
<comment type="miscellaneous">
    <text evidence="8">This function is generally fulfilled by the C-terminal part of HisG, which is missing in some bacteria such as this one.</text>
</comment>